<gene>
    <name evidence="2" type="ORF">DGQ38_13905</name>
</gene>
<proteinExistence type="predicted"/>
<name>A0A3D5J4D3_9FLAO</name>
<sequence>MIPIEPISISPDKKKQNNLIIIGLFFVITSILIFINADLYAKAANSLVPTFVRAATIFSLLFFGGITGYLFSLRNRKQAALTINRKGIVDHTNASSVGLIMWDDITAIESKTVLSSKSLLIYVKRPEKYLENTRIWKKIILKLNDRICKTPFSISLNHLEFDAGTTTALVKENYRKFKYIK</sequence>
<keyword evidence="1" id="KW-0472">Membrane</keyword>
<accession>A0A3D5J4D3</accession>
<evidence type="ECO:0000313" key="3">
    <source>
        <dbReference type="Proteomes" id="UP000264330"/>
    </source>
</evidence>
<evidence type="ECO:0000313" key="2">
    <source>
        <dbReference type="EMBL" id="HCV82136.1"/>
    </source>
</evidence>
<dbReference type="EMBL" id="DPMF01000320">
    <property type="protein sequence ID" value="HCV82136.1"/>
    <property type="molecule type" value="Genomic_DNA"/>
</dbReference>
<feature type="transmembrane region" description="Helical" evidence="1">
    <location>
        <begin position="51"/>
        <end position="71"/>
    </location>
</feature>
<dbReference type="RefSeq" id="WP_013072306.1">
    <property type="nucleotide sequence ID" value="NZ_CAJXAW010000047.1"/>
</dbReference>
<keyword evidence="1" id="KW-1133">Transmembrane helix</keyword>
<reference evidence="2 3" key="1">
    <citation type="journal article" date="2018" name="Nat. Biotechnol.">
        <title>A standardized bacterial taxonomy based on genome phylogeny substantially revises the tree of life.</title>
        <authorList>
            <person name="Parks D.H."/>
            <person name="Chuvochina M."/>
            <person name="Waite D.W."/>
            <person name="Rinke C."/>
            <person name="Skarshewski A."/>
            <person name="Chaumeil P.A."/>
            <person name="Hugenholtz P."/>
        </authorList>
    </citation>
    <scope>NUCLEOTIDE SEQUENCE [LARGE SCALE GENOMIC DNA]</scope>
    <source>
        <strain evidence="2">UBA9359</strain>
    </source>
</reference>
<protein>
    <submittedName>
        <fullName evidence="2">Uncharacterized protein</fullName>
    </submittedName>
</protein>
<comment type="caution">
    <text evidence="2">The sequence shown here is derived from an EMBL/GenBank/DDBJ whole genome shotgun (WGS) entry which is preliminary data.</text>
</comment>
<dbReference type="AlphaFoldDB" id="A0A3D5J4D3"/>
<keyword evidence="1" id="KW-0812">Transmembrane</keyword>
<dbReference type="OMA" id="ENTRIWK"/>
<dbReference type="Proteomes" id="UP000264330">
    <property type="component" value="Unassembled WGS sequence"/>
</dbReference>
<feature type="transmembrane region" description="Helical" evidence="1">
    <location>
        <begin position="20"/>
        <end position="39"/>
    </location>
</feature>
<organism evidence="2 3">
    <name type="scientific">Zunongwangia profunda</name>
    <dbReference type="NCBI Taxonomy" id="398743"/>
    <lineage>
        <taxon>Bacteria</taxon>
        <taxon>Pseudomonadati</taxon>
        <taxon>Bacteroidota</taxon>
        <taxon>Flavobacteriia</taxon>
        <taxon>Flavobacteriales</taxon>
        <taxon>Flavobacteriaceae</taxon>
        <taxon>Zunongwangia</taxon>
    </lineage>
</organism>
<dbReference type="NCBIfam" id="NF041635">
    <property type="entry name" value="STM3941_fam"/>
    <property type="match status" value="1"/>
</dbReference>
<dbReference type="InterPro" id="IPR048136">
    <property type="entry name" value="STM3941-like"/>
</dbReference>
<evidence type="ECO:0000256" key="1">
    <source>
        <dbReference type="SAM" id="Phobius"/>
    </source>
</evidence>